<evidence type="ECO:0000256" key="3">
    <source>
        <dbReference type="ARBA" id="ARBA00022737"/>
    </source>
</evidence>
<evidence type="ECO:0000256" key="7">
    <source>
        <dbReference type="ARBA" id="ARBA00023128"/>
    </source>
</evidence>
<organism evidence="12 13">
    <name type="scientific">Aphanomyces stellatus</name>
    <dbReference type="NCBI Taxonomy" id="120398"/>
    <lineage>
        <taxon>Eukaryota</taxon>
        <taxon>Sar</taxon>
        <taxon>Stramenopiles</taxon>
        <taxon>Oomycota</taxon>
        <taxon>Saprolegniomycetes</taxon>
        <taxon>Saprolegniales</taxon>
        <taxon>Verrucalvaceae</taxon>
        <taxon>Aphanomyces</taxon>
    </lineage>
</organism>
<protein>
    <submittedName>
        <fullName evidence="12">Aste57867_9918 protein</fullName>
    </submittedName>
</protein>
<dbReference type="SUPFAM" id="SSF48452">
    <property type="entry name" value="TPR-like"/>
    <property type="match status" value="1"/>
</dbReference>
<evidence type="ECO:0000256" key="4">
    <source>
        <dbReference type="ARBA" id="ARBA00022787"/>
    </source>
</evidence>
<dbReference type="GO" id="GO:0005741">
    <property type="term" value="C:mitochondrial outer membrane"/>
    <property type="evidence" value="ECO:0007669"/>
    <property type="project" value="UniProtKB-SubCell"/>
</dbReference>
<evidence type="ECO:0000256" key="5">
    <source>
        <dbReference type="ARBA" id="ARBA00022803"/>
    </source>
</evidence>
<dbReference type="Gene3D" id="3.40.250.10">
    <property type="entry name" value="Rhodanese-like domain"/>
    <property type="match status" value="1"/>
</dbReference>
<dbReference type="PROSITE" id="PS50206">
    <property type="entry name" value="RHODANESE_3"/>
    <property type="match status" value="1"/>
</dbReference>
<sequence>MFINVPDDQAVLELLRDRSRADAFAQEIISENPIEPGSSYSLHVRDRATELSFVAGGLKAIELSVGTACLCWWALRVSCATFPIALAMTRKKDMTHEDSDMEMYSAGETNEMQVEATVSDVDAFVEALATDDIQIIQATTADVFHGISTSAPLAGHVTNSILVSPIDVLNQDNRCRWFLPHDDLVGALGQIDFASKVVVVSMNMQEAAIVAVALALAGHPSVSLCSFSLTSETIPLLPLHATSDMFVPANVGIATEDGSFDVSNGSAAPDEAHDEAHDETLLKAYTEAHTVVRPLEETEERIIEPEQYQTELFTMPSPLSKHKFLAIARAIFQYSSLVLAPCGVLCANPNSHIVKSTMLESKLKVGPILQEVVETISDLIYEDFHVNESTMAMSSQKWLSDSRDLECSRLMQKINELPQTLITPPAVVELGEMPIDQTLPLIRTMADNVTHVLEEKLPWALKPMPPQTFPDAAVVSEQRTMTWYPSVVYALGYTQGKQTQSKQSSLQVKAKIKAIYEGVKATIADQTLDAVQLQAMADALPDADRAAIAQLNLDTFSSHHVVNDDVFLDERMTEEAQRTFAAKLREGDAASRRQDLGEAVRLYSHAMNLVPLYHAVVVDALTKRAKIYIKLSKPELAAADCALALAIAPYCVDAYAYQGEIAELNRQYESALQNHVLAFILGGSRAVEQAEVIERVSKHVGREQAKDVWADMLKRHDLPSSWLVESYFQSFTRDADAAISSWTASKAAAQQPSADDDETGAFEWRLLCAIDHRRHRRYTEAQSAFSALATTALVGVVGEIQSRVIAINMHASFLYVTGDVAAALDMINRCLELDPTHVNSIIKKAGFLCELGDFELADETFQEAATLDDNSADVYLHKGQMELIMGDYASAVATLRRSITRSDTLAVTHISYGMALYKAGSIYQSLDVFKTALKQFPTSHEVRLFYGDVLSDRVDYGQAMTHLKKAFEFSPQCPLPLLNAGRIFVATNDGSHAISHFEEALRVDARCSAAHLDLAQVYFAQGNVDKAFLHFDSAIETCRFLPEVEDACACRCVATMQLQATNILGVDLRHMLKTKK</sequence>
<evidence type="ECO:0000313" key="12">
    <source>
        <dbReference type="EMBL" id="VFT86796.1"/>
    </source>
</evidence>
<dbReference type="EMBL" id="VJMH01005172">
    <property type="protein sequence ID" value="KAF0699522.1"/>
    <property type="molecule type" value="Genomic_DNA"/>
</dbReference>
<dbReference type="Gene3D" id="1.25.40.10">
    <property type="entry name" value="Tetratricopeptide repeat domain"/>
    <property type="match status" value="2"/>
</dbReference>
<dbReference type="PANTHER" id="PTHR46208:SF1">
    <property type="entry name" value="MITOCHONDRIAL IMPORT RECEPTOR SUBUNIT TOM70"/>
    <property type="match status" value="1"/>
</dbReference>
<dbReference type="PANTHER" id="PTHR46208">
    <property type="entry name" value="MITOCHONDRIAL IMPORT RECEPTOR SUBUNIT TOM70"/>
    <property type="match status" value="1"/>
</dbReference>
<keyword evidence="8" id="KW-0472">Membrane</keyword>
<evidence type="ECO:0000259" key="10">
    <source>
        <dbReference type="PROSITE" id="PS50206"/>
    </source>
</evidence>
<accession>A0A485KP21</accession>
<dbReference type="SMART" id="SM00028">
    <property type="entry name" value="TPR"/>
    <property type="match status" value="10"/>
</dbReference>
<reference evidence="12 13" key="1">
    <citation type="submission" date="2019-03" db="EMBL/GenBank/DDBJ databases">
        <authorList>
            <person name="Gaulin E."/>
            <person name="Dumas B."/>
        </authorList>
    </citation>
    <scope>NUCLEOTIDE SEQUENCE [LARGE SCALE GENOMIC DNA]</scope>
    <source>
        <strain evidence="12">CBS 568.67</strain>
    </source>
</reference>
<evidence type="ECO:0000256" key="8">
    <source>
        <dbReference type="ARBA" id="ARBA00023136"/>
    </source>
</evidence>
<comment type="similarity">
    <text evidence="9">Belongs to the Tom70 family.</text>
</comment>
<evidence type="ECO:0000313" key="11">
    <source>
        <dbReference type="EMBL" id="KAF0699522.1"/>
    </source>
</evidence>
<keyword evidence="13" id="KW-1185">Reference proteome</keyword>
<dbReference type="InterPro" id="IPR001763">
    <property type="entry name" value="Rhodanese-like_dom"/>
</dbReference>
<evidence type="ECO:0000313" key="13">
    <source>
        <dbReference type="Proteomes" id="UP000332933"/>
    </source>
</evidence>
<dbReference type="Proteomes" id="UP000332933">
    <property type="component" value="Unassembled WGS sequence"/>
</dbReference>
<dbReference type="InterPro" id="IPR011990">
    <property type="entry name" value="TPR-like_helical_dom_sf"/>
</dbReference>
<dbReference type="InterPro" id="IPR019734">
    <property type="entry name" value="TPR_rpt"/>
</dbReference>
<reference evidence="11" key="2">
    <citation type="submission" date="2019-06" db="EMBL/GenBank/DDBJ databases">
        <title>Genomics analysis of Aphanomyces spp. identifies a new class of oomycete effector associated with host adaptation.</title>
        <authorList>
            <person name="Gaulin E."/>
        </authorList>
    </citation>
    <scope>NUCLEOTIDE SEQUENCE</scope>
    <source>
        <strain evidence="11">CBS 578.67</strain>
    </source>
</reference>
<keyword evidence="2" id="KW-0812">Transmembrane</keyword>
<keyword evidence="7" id="KW-0496">Mitochondrion</keyword>
<dbReference type="InterPro" id="IPR036873">
    <property type="entry name" value="Rhodanese-like_dom_sf"/>
</dbReference>
<dbReference type="OrthoDB" id="2942533at2759"/>
<keyword evidence="5" id="KW-0802">TPR repeat</keyword>
<dbReference type="AlphaFoldDB" id="A0A485KP21"/>
<dbReference type="EMBL" id="CAADRA010005193">
    <property type="protein sequence ID" value="VFT86796.1"/>
    <property type="molecule type" value="Genomic_DNA"/>
</dbReference>
<keyword evidence="6" id="KW-1133">Transmembrane helix</keyword>
<keyword evidence="4" id="KW-1000">Mitochondrion outer membrane</keyword>
<feature type="domain" description="Rhodanese" evidence="10">
    <location>
        <begin position="129"/>
        <end position="226"/>
    </location>
</feature>
<name>A0A485KP21_9STRA</name>
<proteinExistence type="inferred from homology"/>
<evidence type="ECO:0000256" key="9">
    <source>
        <dbReference type="ARBA" id="ARBA00038030"/>
    </source>
</evidence>
<dbReference type="Pfam" id="PF13432">
    <property type="entry name" value="TPR_16"/>
    <property type="match status" value="1"/>
</dbReference>
<gene>
    <name evidence="12" type="primary">Aste57867_9918</name>
    <name evidence="11" type="ORF">As57867_009879</name>
    <name evidence="12" type="ORF">ASTE57867_9918</name>
</gene>
<keyword evidence="3" id="KW-0677">Repeat</keyword>
<comment type="subcellular location">
    <subcellularLocation>
        <location evidence="1">Mitochondrion outer membrane</location>
        <topology evidence="1">Single-pass membrane protein</topology>
    </subcellularLocation>
</comment>
<dbReference type="SUPFAM" id="SSF52821">
    <property type="entry name" value="Rhodanese/Cell cycle control phosphatase"/>
    <property type="match status" value="1"/>
</dbReference>
<evidence type="ECO:0000256" key="1">
    <source>
        <dbReference type="ARBA" id="ARBA00004572"/>
    </source>
</evidence>
<evidence type="ECO:0000256" key="6">
    <source>
        <dbReference type="ARBA" id="ARBA00022989"/>
    </source>
</evidence>
<evidence type="ECO:0000256" key="2">
    <source>
        <dbReference type="ARBA" id="ARBA00022692"/>
    </source>
</evidence>